<protein>
    <submittedName>
        <fullName evidence="2">Uncharacterized protein</fullName>
    </submittedName>
</protein>
<feature type="compositionally biased region" description="Basic residues" evidence="1">
    <location>
        <begin position="50"/>
        <end position="64"/>
    </location>
</feature>
<dbReference type="EMBL" id="BPLR01005012">
    <property type="protein sequence ID" value="GIX99186.1"/>
    <property type="molecule type" value="Genomic_DNA"/>
</dbReference>
<name>A0AAV4PSR6_CAEEX</name>
<dbReference type="AlphaFoldDB" id="A0AAV4PSR6"/>
<evidence type="ECO:0000256" key="1">
    <source>
        <dbReference type="SAM" id="MobiDB-lite"/>
    </source>
</evidence>
<reference evidence="2 3" key="1">
    <citation type="submission" date="2021-06" db="EMBL/GenBank/DDBJ databases">
        <title>Caerostris extrusa draft genome.</title>
        <authorList>
            <person name="Kono N."/>
            <person name="Arakawa K."/>
        </authorList>
    </citation>
    <scope>NUCLEOTIDE SEQUENCE [LARGE SCALE GENOMIC DNA]</scope>
</reference>
<gene>
    <name evidence="2" type="ORF">CEXT_542681</name>
</gene>
<evidence type="ECO:0000313" key="3">
    <source>
        <dbReference type="Proteomes" id="UP001054945"/>
    </source>
</evidence>
<organism evidence="2 3">
    <name type="scientific">Caerostris extrusa</name>
    <name type="common">Bark spider</name>
    <name type="synonym">Caerostris bankana</name>
    <dbReference type="NCBI Taxonomy" id="172846"/>
    <lineage>
        <taxon>Eukaryota</taxon>
        <taxon>Metazoa</taxon>
        <taxon>Ecdysozoa</taxon>
        <taxon>Arthropoda</taxon>
        <taxon>Chelicerata</taxon>
        <taxon>Arachnida</taxon>
        <taxon>Araneae</taxon>
        <taxon>Araneomorphae</taxon>
        <taxon>Entelegynae</taxon>
        <taxon>Araneoidea</taxon>
        <taxon>Araneidae</taxon>
        <taxon>Caerostris</taxon>
    </lineage>
</organism>
<feature type="region of interest" description="Disordered" evidence="1">
    <location>
        <begin position="38"/>
        <end position="69"/>
    </location>
</feature>
<dbReference type="Proteomes" id="UP001054945">
    <property type="component" value="Unassembled WGS sequence"/>
</dbReference>
<comment type="caution">
    <text evidence="2">The sequence shown here is derived from an EMBL/GenBank/DDBJ whole genome shotgun (WGS) entry which is preliminary data.</text>
</comment>
<keyword evidence="3" id="KW-1185">Reference proteome</keyword>
<sequence length="81" mass="9738">MFWKRLCQPRDYGRVTRGMDPPSRSPLLPPFPFDKRLMPFNPSWPPPPRPKQKQTQMKKKKKKERKIEETVYPTIQADIPF</sequence>
<proteinExistence type="predicted"/>
<accession>A0AAV4PSR6</accession>
<evidence type="ECO:0000313" key="2">
    <source>
        <dbReference type="EMBL" id="GIX99186.1"/>
    </source>
</evidence>